<evidence type="ECO:0000313" key="4">
    <source>
        <dbReference type="Proteomes" id="UP001274830"/>
    </source>
</evidence>
<dbReference type="InterPro" id="IPR057230">
    <property type="entry name" value="DUF7908"/>
</dbReference>
<dbReference type="EMBL" id="JAUTXT010000007">
    <property type="protein sequence ID" value="KAK3677400.1"/>
    <property type="molecule type" value="Genomic_DNA"/>
</dbReference>
<reference evidence="3" key="1">
    <citation type="submission" date="2023-07" db="EMBL/GenBank/DDBJ databases">
        <title>Black Yeasts Isolated from many extreme environments.</title>
        <authorList>
            <person name="Coleine C."/>
            <person name="Stajich J.E."/>
            <person name="Selbmann L."/>
        </authorList>
    </citation>
    <scope>NUCLEOTIDE SEQUENCE</scope>
    <source>
        <strain evidence="3">CCFEE 5485</strain>
    </source>
</reference>
<dbReference type="AlphaFoldDB" id="A0AAE0WSS0"/>
<feature type="region of interest" description="Disordered" evidence="1">
    <location>
        <begin position="140"/>
        <end position="161"/>
    </location>
</feature>
<sequence>MANGNTTTDIQEAVRYEVQNGQLTSTTGGYVSTAPGIESLPFALTSAPEVISINFTVTNGVLVWSNAVFTDGKATLYKTPTDLVDNAQIIARLSGPTSNDWAAVALMAMPVSGPVTANASQSTSMASVVSIGPASTSAVTSQSSLGSQTAQSNTGGPAPSSTGTFYSAMSSSLSVSQTTSSAVVSGSITMTSATTSSQSAIPTYACPANNDSTVGDLEGIQYTIGCGQATTGDTFASTTVSRSFNECFGLCDQLPGCLAVYYDGGSNGVGAGTCWFNNQPASFLRDDKLQYFVCNGSFYSLIDFHLNKHDLQSYVSPCGEHYVSFVSYVSLQRPIYVEFFLDSNFNFKSVRQQRDHFDIHDQFYILLNNFYQPWNKYLFHEYSSRIELLADKQLKPDQYHVGDINVQRYVELFTKLKHSEIIYDQQLKQHVLICILDFIKRKQCQLANLDYVKLKQCCFIYEYILGFHLQYFKHPQPTKYDEYELRLNLFKYLVCDKQSFFPDELIFGKLRRLLIGLFEHSLIYQQHFVSKFDKHIIKYRFYLIKHVHAKYTDIYAYIHLTQAGNPCYSWTWASGALTNTYGVGSGTCYFKNFQTASFTTVASGNNAANYVGAIMAAHYDPNGDTYPPGIIHTSSSTSSAQKTTTTTTTTPTSSSSSTSNPAITSMSSSSSSSSSSSTTSTSSSTSTRSTQYLVLPSPTPCDFGDPQGTDEDDSFCDIPLSFPLQIYSKSDTTIHASTNGYISILTGSSQYQTSPLPNSHIPNNTVLPYASDMYLYGSAYPPQGIFYQASSSNITLEYYLGRYQGSGMYHFTVAYNTSAPGVFVYTYYTVGGSTDDGVMGVVGAQGGE</sequence>
<protein>
    <recommendedName>
        <fullName evidence="2">DUF7908 domain-containing protein</fullName>
    </recommendedName>
</protein>
<dbReference type="Pfam" id="PF25485">
    <property type="entry name" value="DUF7908"/>
    <property type="match status" value="1"/>
</dbReference>
<feature type="domain" description="DUF7908" evidence="2">
    <location>
        <begin position="2"/>
        <end position="111"/>
    </location>
</feature>
<evidence type="ECO:0000256" key="1">
    <source>
        <dbReference type="SAM" id="MobiDB-lite"/>
    </source>
</evidence>
<feature type="region of interest" description="Disordered" evidence="1">
    <location>
        <begin position="627"/>
        <end position="712"/>
    </location>
</feature>
<comment type="caution">
    <text evidence="3">The sequence shown here is derived from an EMBL/GenBank/DDBJ whole genome shotgun (WGS) entry which is preliminary data.</text>
</comment>
<evidence type="ECO:0000259" key="2">
    <source>
        <dbReference type="Pfam" id="PF25485"/>
    </source>
</evidence>
<organism evidence="3 4">
    <name type="scientific">Recurvomyces mirabilis</name>
    <dbReference type="NCBI Taxonomy" id="574656"/>
    <lineage>
        <taxon>Eukaryota</taxon>
        <taxon>Fungi</taxon>
        <taxon>Dikarya</taxon>
        <taxon>Ascomycota</taxon>
        <taxon>Pezizomycotina</taxon>
        <taxon>Dothideomycetes</taxon>
        <taxon>Dothideomycetidae</taxon>
        <taxon>Mycosphaerellales</taxon>
        <taxon>Teratosphaeriaceae</taxon>
        <taxon>Recurvomyces</taxon>
    </lineage>
</organism>
<proteinExistence type="predicted"/>
<accession>A0AAE0WSS0</accession>
<keyword evidence="4" id="KW-1185">Reference proteome</keyword>
<gene>
    <name evidence="3" type="ORF">LTR78_002938</name>
</gene>
<evidence type="ECO:0000313" key="3">
    <source>
        <dbReference type="EMBL" id="KAK3677400.1"/>
    </source>
</evidence>
<feature type="compositionally biased region" description="Low complexity" evidence="1">
    <location>
        <begin position="633"/>
        <end position="690"/>
    </location>
</feature>
<name>A0AAE0WSS0_9PEZI</name>
<dbReference type="Proteomes" id="UP001274830">
    <property type="component" value="Unassembled WGS sequence"/>
</dbReference>